<sequence length="469" mass="52419">MKIELRDLEMRFGDVVAVHRLNATFDDGELVSLLGPSGCGKSTTLFLLAGLYKPTGGAILFDGKVINDTEPEHRHIGMVFQNYALYPHMTVRQNIAFPLRMLKVPKAEQARRVEAMAELVKISHLLDRKPAQLSGGQQQRVAIARALVKEPKVLLLDEPLSNLDARLRLEMREEIRRIQQEVGITTIFVTHDQEEAMSISDRILLMKDGKIQQFDKPQTMYDAPSNLFVAEFLGTPPINVLKARSNAQQKTLEIIDEKQEVIQSMAISDPFWNIIKETFPGSALFSIGIRPESAHVKPLRSGANHTVKTHTESHVLHPSVAVPHQKQDHAHDHIPHDAGSNWGTTVPFSLSGTIVYRETIGRDSLVRVDLNARSADSVYDHAPPSHAHENASTKKQTGDQKIRAYTSLRLLVPAHQQLEIGMPVEVEILPEKMHLFSETDGARLSLPLDINEPQETHGPSLQEKEVQHG</sequence>
<keyword evidence="2" id="KW-0547">Nucleotide-binding</keyword>
<dbReference type="InterPro" id="IPR047641">
    <property type="entry name" value="ABC_transpr_MalK/UgpC-like"/>
</dbReference>
<dbReference type="FunFam" id="3.40.50.300:FF:000042">
    <property type="entry name" value="Maltose/maltodextrin ABC transporter, ATP-binding protein"/>
    <property type="match status" value="1"/>
</dbReference>
<dbReference type="InterPro" id="IPR003439">
    <property type="entry name" value="ABC_transporter-like_ATP-bd"/>
</dbReference>
<accession>A0A2R6Y075</accession>
<evidence type="ECO:0000256" key="3">
    <source>
        <dbReference type="ARBA" id="ARBA00022840"/>
    </source>
</evidence>
<name>A0A2R6Y075_9BACL</name>
<dbReference type="PROSITE" id="PS50893">
    <property type="entry name" value="ABC_TRANSPORTER_2"/>
    <property type="match status" value="1"/>
</dbReference>
<evidence type="ECO:0000313" key="7">
    <source>
        <dbReference type="Proteomes" id="UP000244338"/>
    </source>
</evidence>
<dbReference type="GO" id="GO:0005524">
    <property type="term" value="F:ATP binding"/>
    <property type="evidence" value="ECO:0007669"/>
    <property type="project" value="UniProtKB-KW"/>
</dbReference>
<keyword evidence="1" id="KW-0813">Transport</keyword>
<dbReference type="GO" id="GO:0055052">
    <property type="term" value="C:ATP-binding cassette (ABC) transporter complex, substrate-binding subunit-containing"/>
    <property type="evidence" value="ECO:0007669"/>
    <property type="project" value="TreeGrafter"/>
</dbReference>
<dbReference type="PANTHER" id="PTHR43875">
    <property type="entry name" value="MALTODEXTRIN IMPORT ATP-BINDING PROTEIN MSMX"/>
    <property type="match status" value="1"/>
</dbReference>
<feature type="region of interest" description="Disordered" evidence="4">
    <location>
        <begin position="377"/>
        <end position="399"/>
    </location>
</feature>
<dbReference type="PROSITE" id="PS00211">
    <property type="entry name" value="ABC_TRANSPORTER_1"/>
    <property type="match status" value="1"/>
</dbReference>
<reference evidence="7" key="1">
    <citation type="journal article" date="2018" name="Sci. Rep.">
        <title>Lignite coal burning seam in the remote Altai Mountains harbors a hydrogen-driven thermophilic microbial community.</title>
        <authorList>
            <person name="Kadnikov V.V."/>
            <person name="Mardanov A.V."/>
            <person name="Ivasenko D.A."/>
            <person name="Antsiferov D.V."/>
            <person name="Beletsky A.V."/>
            <person name="Karnachuk O.V."/>
            <person name="Ravin N.V."/>
        </authorList>
    </citation>
    <scope>NUCLEOTIDE SEQUENCE [LARGE SCALE GENOMIC DNA]</scope>
</reference>
<protein>
    <submittedName>
        <fullName evidence="6">Sugar ABC transporter, ATP-binding protein</fullName>
    </submittedName>
</protein>
<dbReference type="EMBL" id="PEBX01000051">
    <property type="protein sequence ID" value="PTQ56032.1"/>
    <property type="molecule type" value="Genomic_DNA"/>
</dbReference>
<feature type="region of interest" description="Disordered" evidence="4">
    <location>
        <begin position="450"/>
        <end position="469"/>
    </location>
</feature>
<dbReference type="AlphaFoldDB" id="A0A2R6Y075"/>
<evidence type="ECO:0000313" key="6">
    <source>
        <dbReference type="EMBL" id="PTQ56032.1"/>
    </source>
</evidence>
<feature type="domain" description="ABC transporter" evidence="5">
    <location>
        <begin position="3"/>
        <end position="233"/>
    </location>
</feature>
<evidence type="ECO:0000259" key="5">
    <source>
        <dbReference type="PROSITE" id="PS50893"/>
    </source>
</evidence>
<feature type="compositionally biased region" description="Basic and acidic residues" evidence="4">
    <location>
        <begin position="386"/>
        <end position="399"/>
    </location>
</feature>
<dbReference type="Gene3D" id="2.40.50.100">
    <property type="match status" value="1"/>
</dbReference>
<dbReference type="PANTHER" id="PTHR43875:SF1">
    <property type="entry name" value="OSMOPROTECTIVE COMPOUNDS UPTAKE ATP-BINDING PROTEIN GGTA"/>
    <property type="match status" value="1"/>
</dbReference>
<dbReference type="Proteomes" id="UP000244338">
    <property type="component" value="Unassembled WGS sequence"/>
</dbReference>
<evidence type="ECO:0000256" key="4">
    <source>
        <dbReference type="SAM" id="MobiDB-lite"/>
    </source>
</evidence>
<comment type="caution">
    <text evidence="6">The sequence shown here is derived from an EMBL/GenBank/DDBJ whole genome shotgun (WGS) entry which is preliminary data.</text>
</comment>
<dbReference type="SMART" id="SM00382">
    <property type="entry name" value="AAA"/>
    <property type="match status" value="1"/>
</dbReference>
<gene>
    <name evidence="6" type="ORF">BSOLF_0993</name>
</gene>
<dbReference type="GO" id="GO:0008643">
    <property type="term" value="P:carbohydrate transport"/>
    <property type="evidence" value="ECO:0007669"/>
    <property type="project" value="InterPro"/>
</dbReference>
<dbReference type="InterPro" id="IPR015855">
    <property type="entry name" value="ABC_transpr_MalK-like"/>
</dbReference>
<dbReference type="InterPro" id="IPR003593">
    <property type="entry name" value="AAA+_ATPase"/>
</dbReference>
<dbReference type="SUPFAM" id="SSF52540">
    <property type="entry name" value="P-loop containing nucleoside triphosphate hydrolases"/>
    <property type="match status" value="1"/>
</dbReference>
<evidence type="ECO:0000256" key="2">
    <source>
        <dbReference type="ARBA" id="ARBA00022741"/>
    </source>
</evidence>
<dbReference type="Gene3D" id="3.40.50.300">
    <property type="entry name" value="P-loop containing nucleotide triphosphate hydrolases"/>
    <property type="match status" value="1"/>
</dbReference>
<dbReference type="Pfam" id="PF00005">
    <property type="entry name" value="ABC_tran"/>
    <property type="match status" value="1"/>
</dbReference>
<dbReference type="GO" id="GO:0140359">
    <property type="term" value="F:ABC-type transporter activity"/>
    <property type="evidence" value="ECO:0007669"/>
    <property type="project" value="InterPro"/>
</dbReference>
<dbReference type="GO" id="GO:0016887">
    <property type="term" value="F:ATP hydrolysis activity"/>
    <property type="evidence" value="ECO:0007669"/>
    <property type="project" value="InterPro"/>
</dbReference>
<dbReference type="CDD" id="cd03301">
    <property type="entry name" value="ABC_MalK_N"/>
    <property type="match status" value="1"/>
</dbReference>
<proteinExistence type="predicted"/>
<dbReference type="InterPro" id="IPR017871">
    <property type="entry name" value="ABC_transporter-like_CS"/>
</dbReference>
<organism evidence="6 7">
    <name type="scientific">Candidatus Carbonibacillus altaicus</name>
    <dbReference type="NCBI Taxonomy" id="2163959"/>
    <lineage>
        <taxon>Bacteria</taxon>
        <taxon>Bacillati</taxon>
        <taxon>Bacillota</taxon>
        <taxon>Bacilli</taxon>
        <taxon>Bacillales</taxon>
        <taxon>Candidatus Carbonibacillus</taxon>
    </lineage>
</organism>
<evidence type="ECO:0000256" key="1">
    <source>
        <dbReference type="ARBA" id="ARBA00022448"/>
    </source>
</evidence>
<keyword evidence="3 6" id="KW-0067">ATP-binding</keyword>
<dbReference type="InterPro" id="IPR027417">
    <property type="entry name" value="P-loop_NTPase"/>
</dbReference>